<dbReference type="Pfam" id="PF01648">
    <property type="entry name" value="ACPS"/>
    <property type="match status" value="1"/>
</dbReference>
<proteinExistence type="inferred from homology"/>
<accession>A0ABU9MZ82</accession>
<evidence type="ECO:0000259" key="3">
    <source>
        <dbReference type="Pfam" id="PF01648"/>
    </source>
</evidence>
<evidence type="ECO:0000313" key="5">
    <source>
        <dbReference type="Proteomes" id="UP001447008"/>
    </source>
</evidence>
<protein>
    <submittedName>
        <fullName evidence="4">4'-phosphopantetheinyl transferase superfamily protein</fullName>
    </submittedName>
</protein>
<reference evidence="4 5" key="1">
    <citation type="submission" date="2024-03" db="EMBL/GenBank/DDBJ databases">
        <title>Pseudoalteromonas qingdaonensis sp. nov., isolated from the intestines of marine benthic organisms.</title>
        <authorList>
            <person name="Lin X."/>
            <person name="Fang S."/>
            <person name="Hu X."/>
        </authorList>
    </citation>
    <scope>NUCLEOTIDE SEQUENCE [LARGE SCALE GENOMIC DNA]</scope>
    <source>
        <strain evidence="4 5">YIC-827</strain>
    </source>
</reference>
<dbReference type="InterPro" id="IPR037143">
    <property type="entry name" value="4-PPantetheinyl_Trfase_dom_sf"/>
</dbReference>
<organism evidence="4 5">
    <name type="scientific">Pseudoalteromonas qingdaonensis</name>
    <dbReference type="NCBI Taxonomy" id="3131913"/>
    <lineage>
        <taxon>Bacteria</taxon>
        <taxon>Pseudomonadati</taxon>
        <taxon>Pseudomonadota</taxon>
        <taxon>Gammaproteobacteria</taxon>
        <taxon>Alteromonadales</taxon>
        <taxon>Pseudoalteromonadaceae</taxon>
        <taxon>Pseudoalteromonas</taxon>
    </lineage>
</organism>
<dbReference type="RefSeq" id="WP_342677810.1">
    <property type="nucleotide sequence ID" value="NZ_JBCGCU010000006.1"/>
</dbReference>
<evidence type="ECO:0000256" key="1">
    <source>
        <dbReference type="ARBA" id="ARBA00010990"/>
    </source>
</evidence>
<keyword evidence="5" id="KW-1185">Reference proteome</keyword>
<dbReference type="InterPro" id="IPR008278">
    <property type="entry name" value="4-PPantetheinyl_Trfase_dom"/>
</dbReference>
<sequence>MFNAAYRFPALPKTTPSVPISEKVLLSLSAAIDLNEAHLHPSELEVLNRRKQPQAKREYLSSRYCIKTLAQSLFPQYAQVPLARWQSVFNEQERALQLLIDGQLLDINVVISHSHGHIAVAMTQGRQSLLGVDIEKRDASRRFEKLAAHFYPEVEARDIGDDVDTFFRVWTLKEAYAKAAKQSISTLLSQPILPLLERFPAQVYCQPWRHFDLSLITAKAEVDLIGLALTTAGE</sequence>
<gene>
    <name evidence="4" type="ORF">WCN91_07565</name>
</gene>
<dbReference type="GO" id="GO:0016740">
    <property type="term" value="F:transferase activity"/>
    <property type="evidence" value="ECO:0007669"/>
    <property type="project" value="UniProtKB-KW"/>
</dbReference>
<comment type="similarity">
    <text evidence="1">Belongs to the P-Pant transferase superfamily. Gsp/Sfp/HetI/AcpT family.</text>
</comment>
<dbReference type="Gene3D" id="3.90.470.20">
    <property type="entry name" value="4'-phosphopantetheinyl transferase domain"/>
    <property type="match status" value="1"/>
</dbReference>
<dbReference type="InterPro" id="IPR050559">
    <property type="entry name" value="P-Pant_transferase_sf"/>
</dbReference>
<evidence type="ECO:0000313" key="4">
    <source>
        <dbReference type="EMBL" id="MEM0515288.1"/>
    </source>
</evidence>
<dbReference type="EMBL" id="JBCGCU010000006">
    <property type="protein sequence ID" value="MEM0515288.1"/>
    <property type="molecule type" value="Genomic_DNA"/>
</dbReference>
<dbReference type="SUPFAM" id="SSF56214">
    <property type="entry name" value="4'-phosphopantetheinyl transferase"/>
    <property type="match status" value="2"/>
</dbReference>
<dbReference type="PANTHER" id="PTHR12215">
    <property type="entry name" value="PHOSPHOPANTETHEINE TRANSFERASE"/>
    <property type="match status" value="1"/>
</dbReference>
<feature type="domain" description="4'-phosphopantetheinyl transferase" evidence="3">
    <location>
        <begin position="130"/>
        <end position="186"/>
    </location>
</feature>
<keyword evidence="2 4" id="KW-0808">Transferase</keyword>
<dbReference type="Proteomes" id="UP001447008">
    <property type="component" value="Unassembled WGS sequence"/>
</dbReference>
<name>A0ABU9MZ82_9GAMM</name>
<comment type="caution">
    <text evidence="4">The sequence shown here is derived from an EMBL/GenBank/DDBJ whole genome shotgun (WGS) entry which is preliminary data.</text>
</comment>
<dbReference type="PANTHER" id="PTHR12215:SF10">
    <property type="entry name" value="L-AMINOADIPATE-SEMIALDEHYDE DEHYDROGENASE-PHOSPHOPANTETHEINYL TRANSFERASE"/>
    <property type="match status" value="1"/>
</dbReference>
<evidence type="ECO:0000256" key="2">
    <source>
        <dbReference type="ARBA" id="ARBA00022679"/>
    </source>
</evidence>